<keyword evidence="5" id="KW-1185">Reference proteome</keyword>
<feature type="domain" description="EAL" evidence="2">
    <location>
        <begin position="407"/>
        <end position="658"/>
    </location>
</feature>
<dbReference type="PROSITE" id="PS50883">
    <property type="entry name" value="EAL"/>
    <property type="match status" value="1"/>
</dbReference>
<proteinExistence type="predicted"/>
<sequence length="683" mass="75094">MIAVVLVTVYISFYLPSAMRSSAIETAYRTSLQLATQYKTIRSFYSNVVAARVKEQGDIPFAADYTADDESIPFPTTFIMDIAELLSKENVRLSLTSPYPWPNRAGRQLTAFQKDAWTSLQERPESVVSREETIDGQRVLKVAVADRMVSESCVACHNSSPNSPKRDWHLNDVRAVMEVSTTMEPYLARADRQSQAIIHTVQAVAGLVIAALALLGYVSLRRKKEKEEALRNLHFHAHHDTMTGTLKRSSFIDVLQERLQGDATQSLALHYVDLDRFKEINDRYGHAAGDTLVKEAAERLKEAAGENGMVGRVGGDEFLVAHANVADQHTLEASASAIIDCLKAPFDLQGNTVQVSASVGSVICQHVREGIELFIQRADLALYKAKASGRNRFQVYDETLGEAHGDSRKLKDAIFNAMKNDTFMLHFQGVFNTESGRLEGFEALLRLSDENGKPISPDVFIPVAEAMGAISDIGAWVLDQACAFSAQLPGDIFVSVNLSPAQFAVGDIPTLVRTALEKHRLSSSKLELEITENLFLERTEQVVAELAELREMGISIAIDDFGTGYSNLSYFCDLPITKVKIDRSFLAGWARGEAAAKSVLQTIMTLCRNTGMVVTAEGIETTAQADYCRSIGCHQLQGFLLARPAPAGDLEPLLQKLAIEGFVLDMSEAGDALDAEFERSENI</sequence>
<dbReference type="SMART" id="SM00052">
    <property type="entry name" value="EAL"/>
    <property type="match status" value="1"/>
</dbReference>
<dbReference type="SUPFAM" id="SSF55073">
    <property type="entry name" value="Nucleotide cyclase"/>
    <property type="match status" value="1"/>
</dbReference>
<gene>
    <name evidence="4" type="ORF">L861_06055</name>
</gene>
<dbReference type="SUPFAM" id="SSF141868">
    <property type="entry name" value="EAL domain-like"/>
    <property type="match status" value="1"/>
</dbReference>
<dbReference type="Pfam" id="PF11845">
    <property type="entry name" value="Tll0287-like"/>
    <property type="match status" value="1"/>
</dbReference>
<dbReference type="InterPro" id="IPR043128">
    <property type="entry name" value="Rev_trsase/Diguanyl_cyclase"/>
</dbReference>
<feature type="domain" description="GGDEF" evidence="3">
    <location>
        <begin position="265"/>
        <end position="398"/>
    </location>
</feature>
<feature type="transmembrane region" description="Helical" evidence="1">
    <location>
        <begin position="196"/>
        <end position="218"/>
    </location>
</feature>
<dbReference type="Proteomes" id="UP000014463">
    <property type="component" value="Unassembled WGS sequence"/>
</dbReference>
<dbReference type="Pfam" id="PF00990">
    <property type="entry name" value="GGDEF"/>
    <property type="match status" value="1"/>
</dbReference>
<accession>S2KF29</accession>
<dbReference type="InterPro" id="IPR035919">
    <property type="entry name" value="EAL_sf"/>
</dbReference>
<evidence type="ECO:0008006" key="6">
    <source>
        <dbReference type="Google" id="ProtNLM"/>
    </source>
</evidence>
<name>S2KF29_LITA3</name>
<dbReference type="PANTHER" id="PTHR44757:SF2">
    <property type="entry name" value="BIOFILM ARCHITECTURE MAINTENANCE PROTEIN MBAA"/>
    <property type="match status" value="1"/>
</dbReference>
<keyword evidence="1" id="KW-0472">Membrane</keyword>
<dbReference type="STRING" id="1121939.L861_06055"/>
<evidence type="ECO:0000259" key="2">
    <source>
        <dbReference type="PROSITE" id="PS50883"/>
    </source>
</evidence>
<dbReference type="PATRIC" id="fig|1121939.11.peg.3980"/>
<evidence type="ECO:0000313" key="4">
    <source>
        <dbReference type="EMBL" id="EPC00500.1"/>
    </source>
</evidence>
<reference evidence="4 5" key="1">
    <citation type="journal article" date="2013" name="Genome Announc.">
        <title>Draft genome sequence of the moderately halophilic gammaproteobacterium Halomonas anticariensis FP35.</title>
        <authorList>
            <person name="Tahrioui A."/>
            <person name="Quesada E."/>
            <person name="Llamas I."/>
        </authorList>
    </citation>
    <scope>NUCLEOTIDE SEQUENCE [LARGE SCALE GENOMIC DNA]</scope>
    <source>
        <strain evidence="5">DSM 16096 / CECT 5854 / LMG 22089 / FP35</strain>
    </source>
</reference>
<dbReference type="InterPro" id="IPR052155">
    <property type="entry name" value="Biofilm_reg_signaling"/>
</dbReference>
<dbReference type="PANTHER" id="PTHR44757">
    <property type="entry name" value="DIGUANYLATE CYCLASE DGCP"/>
    <property type="match status" value="1"/>
</dbReference>
<dbReference type="InterPro" id="IPR001633">
    <property type="entry name" value="EAL_dom"/>
</dbReference>
<dbReference type="InterPro" id="IPR029787">
    <property type="entry name" value="Nucleotide_cyclase"/>
</dbReference>
<protein>
    <recommendedName>
        <fullName evidence="6">Diguanylate cyclase</fullName>
    </recommendedName>
</protein>
<dbReference type="CDD" id="cd01949">
    <property type="entry name" value="GGDEF"/>
    <property type="match status" value="1"/>
</dbReference>
<dbReference type="SMART" id="SM00267">
    <property type="entry name" value="GGDEF"/>
    <property type="match status" value="1"/>
</dbReference>
<dbReference type="InterPro" id="IPR021796">
    <property type="entry name" value="Tll0287-like_dom"/>
</dbReference>
<keyword evidence="1" id="KW-0812">Transmembrane</keyword>
<organism evidence="4 5">
    <name type="scientific">Litchfieldella anticariensis (strain DSM 16096 / CECT 5854 / CIP 108499 / LMG 22089 / FP35)</name>
    <name type="common">Halomonas anticariensis</name>
    <dbReference type="NCBI Taxonomy" id="1121939"/>
    <lineage>
        <taxon>Bacteria</taxon>
        <taxon>Pseudomonadati</taxon>
        <taxon>Pseudomonadota</taxon>
        <taxon>Gammaproteobacteria</taxon>
        <taxon>Oceanospirillales</taxon>
        <taxon>Halomonadaceae</taxon>
        <taxon>Litchfieldella</taxon>
    </lineage>
</organism>
<dbReference type="Gene3D" id="3.30.70.270">
    <property type="match status" value="1"/>
</dbReference>
<dbReference type="AlphaFoldDB" id="S2KF29"/>
<keyword evidence="1" id="KW-1133">Transmembrane helix</keyword>
<dbReference type="Pfam" id="PF00563">
    <property type="entry name" value="EAL"/>
    <property type="match status" value="1"/>
</dbReference>
<dbReference type="NCBIfam" id="TIGR00254">
    <property type="entry name" value="GGDEF"/>
    <property type="match status" value="1"/>
</dbReference>
<dbReference type="PROSITE" id="PS50887">
    <property type="entry name" value="GGDEF"/>
    <property type="match status" value="1"/>
</dbReference>
<dbReference type="EMBL" id="ASTJ01000040">
    <property type="protein sequence ID" value="EPC00500.1"/>
    <property type="molecule type" value="Genomic_DNA"/>
</dbReference>
<dbReference type="Gene3D" id="3.20.20.450">
    <property type="entry name" value="EAL domain"/>
    <property type="match status" value="1"/>
</dbReference>
<dbReference type="CDD" id="cd01948">
    <property type="entry name" value="EAL"/>
    <property type="match status" value="1"/>
</dbReference>
<comment type="caution">
    <text evidence="4">The sequence shown here is derived from an EMBL/GenBank/DDBJ whole genome shotgun (WGS) entry which is preliminary data.</text>
</comment>
<evidence type="ECO:0000259" key="3">
    <source>
        <dbReference type="PROSITE" id="PS50887"/>
    </source>
</evidence>
<evidence type="ECO:0000256" key="1">
    <source>
        <dbReference type="SAM" id="Phobius"/>
    </source>
</evidence>
<evidence type="ECO:0000313" key="5">
    <source>
        <dbReference type="Proteomes" id="UP000014463"/>
    </source>
</evidence>
<dbReference type="eggNOG" id="COG5001">
    <property type="taxonomic scope" value="Bacteria"/>
</dbReference>
<dbReference type="InterPro" id="IPR000160">
    <property type="entry name" value="GGDEF_dom"/>
</dbReference>